<dbReference type="AlphaFoldDB" id="A0A9D1D6N5"/>
<dbReference type="Proteomes" id="UP000824250">
    <property type="component" value="Unassembled WGS sequence"/>
</dbReference>
<keyword evidence="1" id="KW-0808">Transferase</keyword>
<dbReference type="EMBL" id="DVGC01000041">
    <property type="protein sequence ID" value="HIR05819.1"/>
    <property type="molecule type" value="Genomic_DNA"/>
</dbReference>
<sequence>MKDYSYEILDLLNKYEGNTEAALAGEKSPQCLYAFSLLRENLLEWMEVSKDARVLQIGSDYGACTGLLSGRAKTVVVLDPRDENLEVNRLRHGNRGNVFYVRGDLEQDMANGGWKRYKPEKPKQDGEVEALMAEPFDFVFLSGVWDWYGKERAGEILQTASSFVKPGGILAAAAENETGVRYWMGAQLMETAFLEVEYRGLFEELVKKQGGSFLMYYPVPDYRYPVSIYSDAYLPKPGDVTNISARLDGPGYWFGNEEEAMTRACQNGVFTKFANSFLGVWEKGNL</sequence>
<accession>A0A9D1D6N5</accession>
<dbReference type="GO" id="GO:0008168">
    <property type="term" value="F:methyltransferase activity"/>
    <property type="evidence" value="ECO:0007669"/>
    <property type="project" value="UniProtKB-KW"/>
</dbReference>
<reference evidence="1" key="1">
    <citation type="submission" date="2020-10" db="EMBL/GenBank/DDBJ databases">
        <authorList>
            <person name="Gilroy R."/>
        </authorList>
    </citation>
    <scope>NUCLEOTIDE SEQUENCE</scope>
    <source>
        <strain evidence="1">CHK180-2868</strain>
    </source>
</reference>
<protein>
    <submittedName>
        <fullName evidence="1">Class I SAM-dependent methyltransferase</fullName>
    </submittedName>
</protein>
<dbReference type="Gene3D" id="3.40.50.150">
    <property type="entry name" value="Vaccinia Virus protein VP39"/>
    <property type="match status" value="1"/>
</dbReference>
<keyword evidence="1" id="KW-0489">Methyltransferase</keyword>
<evidence type="ECO:0000313" key="2">
    <source>
        <dbReference type="Proteomes" id="UP000824250"/>
    </source>
</evidence>
<gene>
    <name evidence="1" type="ORF">IAB28_07620</name>
</gene>
<name>A0A9D1D6N5_9FIRM</name>
<dbReference type="SUPFAM" id="SSF53335">
    <property type="entry name" value="S-adenosyl-L-methionine-dependent methyltransferases"/>
    <property type="match status" value="1"/>
</dbReference>
<evidence type="ECO:0000313" key="1">
    <source>
        <dbReference type="EMBL" id="HIR05819.1"/>
    </source>
</evidence>
<comment type="caution">
    <text evidence="1">The sequence shown here is derived from an EMBL/GenBank/DDBJ whole genome shotgun (WGS) entry which is preliminary data.</text>
</comment>
<organism evidence="1 2">
    <name type="scientific">Candidatus Copromonas faecavium</name>
    <name type="common">nom. illeg.</name>
    <dbReference type="NCBI Taxonomy" id="2840740"/>
    <lineage>
        <taxon>Bacteria</taxon>
        <taxon>Bacillati</taxon>
        <taxon>Bacillota</taxon>
        <taxon>Clostridia</taxon>
        <taxon>Lachnospirales</taxon>
        <taxon>Lachnospiraceae</taxon>
        <taxon>Candidatus Copromonas (nom. illeg.)</taxon>
    </lineage>
</organism>
<reference evidence="1" key="2">
    <citation type="journal article" date="2021" name="PeerJ">
        <title>Extensive microbial diversity within the chicken gut microbiome revealed by metagenomics and culture.</title>
        <authorList>
            <person name="Gilroy R."/>
            <person name="Ravi A."/>
            <person name="Getino M."/>
            <person name="Pursley I."/>
            <person name="Horton D.L."/>
            <person name="Alikhan N.F."/>
            <person name="Baker D."/>
            <person name="Gharbi K."/>
            <person name="Hall N."/>
            <person name="Watson M."/>
            <person name="Adriaenssens E.M."/>
            <person name="Foster-Nyarko E."/>
            <person name="Jarju S."/>
            <person name="Secka A."/>
            <person name="Antonio M."/>
            <person name="Oren A."/>
            <person name="Chaudhuri R.R."/>
            <person name="La Ragione R."/>
            <person name="Hildebrand F."/>
            <person name="Pallen M.J."/>
        </authorList>
    </citation>
    <scope>NUCLEOTIDE SEQUENCE</scope>
    <source>
        <strain evidence="1">CHK180-2868</strain>
    </source>
</reference>
<dbReference type="CDD" id="cd02440">
    <property type="entry name" value="AdoMet_MTases"/>
    <property type="match status" value="1"/>
</dbReference>
<proteinExistence type="predicted"/>
<dbReference type="InterPro" id="IPR029063">
    <property type="entry name" value="SAM-dependent_MTases_sf"/>
</dbReference>
<dbReference type="GO" id="GO:0032259">
    <property type="term" value="P:methylation"/>
    <property type="evidence" value="ECO:0007669"/>
    <property type="project" value="UniProtKB-KW"/>
</dbReference>